<dbReference type="Proteomes" id="UP000199073">
    <property type="component" value="Unassembled WGS sequence"/>
</dbReference>
<dbReference type="RefSeq" id="WP_143005565.1">
    <property type="nucleotide sequence ID" value="NZ_FNJI01000041.1"/>
</dbReference>
<keyword evidence="2" id="KW-1185">Reference proteome</keyword>
<proteinExistence type="predicted"/>
<organism evidence="1 2">
    <name type="scientific">Desulforhopalus singaporensis</name>
    <dbReference type="NCBI Taxonomy" id="91360"/>
    <lineage>
        <taxon>Bacteria</taxon>
        <taxon>Pseudomonadati</taxon>
        <taxon>Thermodesulfobacteriota</taxon>
        <taxon>Desulfobulbia</taxon>
        <taxon>Desulfobulbales</taxon>
        <taxon>Desulfocapsaceae</taxon>
        <taxon>Desulforhopalus</taxon>
    </lineage>
</organism>
<evidence type="ECO:0000313" key="1">
    <source>
        <dbReference type="EMBL" id="SDP73887.1"/>
    </source>
</evidence>
<name>A0A1H0V630_9BACT</name>
<gene>
    <name evidence="1" type="ORF">SAMN05660330_03897</name>
</gene>
<protein>
    <submittedName>
        <fullName evidence="1">Uncharacterized protein</fullName>
    </submittedName>
</protein>
<feature type="non-terminal residue" evidence="1">
    <location>
        <position position="239"/>
    </location>
</feature>
<accession>A0A1H0V630</accession>
<dbReference type="AlphaFoldDB" id="A0A1H0V630"/>
<reference evidence="1 2" key="1">
    <citation type="submission" date="2016-10" db="EMBL/GenBank/DDBJ databases">
        <authorList>
            <person name="de Groot N.N."/>
        </authorList>
    </citation>
    <scope>NUCLEOTIDE SEQUENCE [LARGE SCALE GENOMIC DNA]</scope>
    <source>
        <strain evidence="1 2">DSM 12130</strain>
    </source>
</reference>
<dbReference type="EMBL" id="FNJI01000041">
    <property type="protein sequence ID" value="SDP73887.1"/>
    <property type="molecule type" value="Genomic_DNA"/>
</dbReference>
<evidence type="ECO:0000313" key="2">
    <source>
        <dbReference type="Proteomes" id="UP000199073"/>
    </source>
</evidence>
<dbReference type="STRING" id="91360.SAMN05660330_03897"/>
<sequence length="239" mass="25648">MKTFRSYPAVILTAILAYLIPGTGTGSAGVIHSNEFYTIRSCSECPPDVDRLCAIASQDAGDQRECHEHDQAAKDACEALCGDIGGGGGGGLSQEQLDALEAVLRILDEIKKSHLSAAEKLAKINQLHDRLYQLLLTINDSLGRISGAVDQIADSFDLVKKIAGKGGDLNAKGQELIERRIAMALLQRSYVAGLNRNAQGATAGDPVLVASGFETYRVEDFSYNAIHDPISVTRQFRSN</sequence>